<evidence type="ECO:0000256" key="1">
    <source>
        <dbReference type="SAM" id="MobiDB-lite"/>
    </source>
</evidence>
<evidence type="ECO:0000313" key="4">
    <source>
        <dbReference type="Proteomes" id="UP000019804"/>
    </source>
</evidence>
<feature type="transmembrane region" description="Helical" evidence="2">
    <location>
        <begin position="121"/>
        <end position="145"/>
    </location>
</feature>
<dbReference type="EMBL" id="KK088413">
    <property type="protein sequence ID" value="EYE98294.1"/>
    <property type="molecule type" value="Genomic_DNA"/>
</dbReference>
<keyword evidence="4" id="KW-1185">Reference proteome</keyword>
<dbReference type="AlphaFoldDB" id="A0A017SNT6"/>
<feature type="compositionally biased region" description="Polar residues" evidence="1">
    <location>
        <begin position="91"/>
        <end position="107"/>
    </location>
</feature>
<evidence type="ECO:0000256" key="2">
    <source>
        <dbReference type="SAM" id="Phobius"/>
    </source>
</evidence>
<organism evidence="3 4">
    <name type="scientific">Aspergillus ruber (strain CBS 135680)</name>
    <dbReference type="NCBI Taxonomy" id="1388766"/>
    <lineage>
        <taxon>Eukaryota</taxon>
        <taxon>Fungi</taxon>
        <taxon>Dikarya</taxon>
        <taxon>Ascomycota</taxon>
        <taxon>Pezizomycotina</taxon>
        <taxon>Eurotiomycetes</taxon>
        <taxon>Eurotiomycetidae</taxon>
        <taxon>Eurotiales</taxon>
        <taxon>Aspergillaceae</taxon>
        <taxon>Aspergillus</taxon>
        <taxon>Aspergillus subgen. Aspergillus</taxon>
    </lineage>
</organism>
<feature type="compositionally biased region" description="Polar residues" evidence="1">
    <location>
        <begin position="1"/>
        <end position="10"/>
    </location>
</feature>
<name>A0A017SNT6_ASPRC</name>
<feature type="compositionally biased region" description="Basic and acidic residues" evidence="1">
    <location>
        <begin position="177"/>
        <end position="189"/>
    </location>
</feature>
<keyword evidence="2" id="KW-1133">Transmembrane helix</keyword>
<feature type="compositionally biased region" description="Acidic residues" evidence="1">
    <location>
        <begin position="191"/>
        <end position="207"/>
    </location>
</feature>
<dbReference type="RefSeq" id="XP_040641982.1">
    <property type="nucleotide sequence ID" value="XM_040779940.1"/>
</dbReference>
<feature type="compositionally biased region" description="Basic and acidic residues" evidence="1">
    <location>
        <begin position="208"/>
        <end position="227"/>
    </location>
</feature>
<evidence type="ECO:0000313" key="3">
    <source>
        <dbReference type="EMBL" id="EYE98294.1"/>
    </source>
</evidence>
<dbReference type="Proteomes" id="UP000019804">
    <property type="component" value="Unassembled WGS sequence"/>
</dbReference>
<keyword evidence="2" id="KW-0472">Membrane</keyword>
<dbReference type="GeneID" id="63695064"/>
<feature type="region of interest" description="Disordered" evidence="1">
    <location>
        <begin position="1"/>
        <end position="114"/>
    </location>
</feature>
<proteinExistence type="predicted"/>
<protein>
    <submittedName>
        <fullName evidence="3">Uncharacterized protein</fullName>
    </submittedName>
</protein>
<accession>A0A017SNT6</accession>
<sequence length="270" mass="29347">MVYASGQSEFSEWEPVIWDAGMLPETREGKGKSPNSKLNPPGSPPPYTVSSPYTPSSSPPPSYKAVSSRSSSPTPISTPPSELDPELGNVQHGQASSPYAHQPSDSPDSPKKRRGCCNRKVAWILGIFILLGIVTTIVCTCIIFIPRRGREGTNTEAVQVVETQPQPQPERILASEPHPESVSEPKPGPELEPEPEPEAVPEPELEPVVEKPAPEPESELEREREPVQEPAHASTPDQVQVAAPYPAYVQTCTHVPLLGWFLSWLDSAIC</sequence>
<gene>
    <name evidence="3" type="ORF">EURHEDRAFT_399606</name>
</gene>
<keyword evidence="2" id="KW-0812">Transmembrane</keyword>
<dbReference type="HOGENOM" id="CLU_1030487_0_0_1"/>
<feature type="region of interest" description="Disordered" evidence="1">
    <location>
        <begin position="161"/>
        <end position="238"/>
    </location>
</feature>
<feature type="compositionally biased region" description="Low complexity" evidence="1">
    <location>
        <begin position="63"/>
        <end position="81"/>
    </location>
</feature>
<reference evidence="4" key="1">
    <citation type="journal article" date="2014" name="Nat. Commun.">
        <title>Genomic adaptations of the halophilic Dead Sea filamentous fungus Eurotium rubrum.</title>
        <authorList>
            <person name="Kis-Papo T."/>
            <person name="Weig A.R."/>
            <person name="Riley R."/>
            <person name="Persoh D."/>
            <person name="Salamov A."/>
            <person name="Sun H."/>
            <person name="Lipzen A."/>
            <person name="Wasser S.P."/>
            <person name="Rambold G."/>
            <person name="Grigoriev I.V."/>
            <person name="Nevo E."/>
        </authorList>
    </citation>
    <scope>NUCLEOTIDE SEQUENCE [LARGE SCALE GENOMIC DNA]</scope>
    <source>
        <strain evidence="4">CBS 135680</strain>
    </source>
</reference>